<feature type="binding site" evidence="8">
    <location>
        <position position="351"/>
    </location>
    <ligand>
        <name>Mg(2+)</name>
        <dbReference type="ChEBI" id="CHEBI:18420"/>
    </ligand>
</feature>
<dbReference type="Gene3D" id="3.30.420.40">
    <property type="match status" value="2"/>
</dbReference>
<feature type="binding site" evidence="8">
    <location>
        <begin position="296"/>
        <end position="300"/>
    </location>
    <ligand>
        <name>ATP</name>
        <dbReference type="ChEBI" id="CHEBI:30616"/>
    </ligand>
</feature>
<evidence type="ECO:0000256" key="9">
    <source>
        <dbReference type="RuleBase" id="RU003835"/>
    </source>
</evidence>
<accession>A0A4Y3WQL4</accession>
<comment type="function">
    <text evidence="8">Catalyzes the formation of acetyl phosphate from acetate and ATP. Can also catalyze the reverse reaction.</text>
</comment>
<dbReference type="PIRSF" id="PIRSF000722">
    <property type="entry name" value="Acetate_prop_kin"/>
    <property type="match status" value="1"/>
</dbReference>
<dbReference type="PRINTS" id="PR00471">
    <property type="entry name" value="ACETATEKNASE"/>
</dbReference>
<evidence type="ECO:0000313" key="11">
    <source>
        <dbReference type="Proteomes" id="UP000320338"/>
    </source>
</evidence>
<comment type="subunit">
    <text evidence="8">Homodimer.</text>
</comment>
<keyword evidence="11" id="KW-1185">Reference proteome</keyword>
<dbReference type="EMBL" id="BJNG01000017">
    <property type="protein sequence ID" value="GEC20099.1"/>
    <property type="molecule type" value="Genomic_DNA"/>
</dbReference>
<comment type="caution">
    <text evidence="10">The sequence shown here is derived from an EMBL/GenBank/DDBJ whole genome shotgun (WGS) entry which is preliminary data.</text>
</comment>
<sequence length="366" mass="36962">MLVVNAGTGSVRVRLVDGDGTVRGRADVAADRGRPAPGAVERAVRRIGGADAVGHRIVHGGAVFTGPVAVDDTVLAELDRLVTLAPLHQPPGLAALRATTAVLPGVPAVACFDTAFHAGLPAPAATYAVPASWRERLGVRRYGFHGLAHEWAARRVAELVGPGRRTVVAHLGSGASLCAVAWVDGRPCPVDTTMGATPTAGLVMGSRCGDLDPAVPLWLVEHAGMAVGDVAAALDRASGLAGLAGSADMREVLAAEAAGRPEAALAVAVWLHRLRAGVAAMAAALGGLDALVFSGGIGEHAAGLRARAVAGLRFLGPELDPDANAAARPGCDTDLGAPGAAVRTLVVHAREDRVVADQVRSVLAPP</sequence>
<gene>
    <name evidence="8 10" type="primary">ackA</name>
    <name evidence="10" type="ORF">PHY01_23820</name>
</gene>
<dbReference type="NCBIfam" id="TIGR00016">
    <property type="entry name" value="ackA"/>
    <property type="match status" value="1"/>
</dbReference>
<feature type="active site" description="Proton donor/acceptor" evidence="8">
    <location>
        <position position="113"/>
    </location>
</feature>
<dbReference type="Pfam" id="PF00871">
    <property type="entry name" value="Acetate_kinase"/>
    <property type="match status" value="1"/>
</dbReference>
<dbReference type="Proteomes" id="UP000320338">
    <property type="component" value="Unassembled WGS sequence"/>
</dbReference>
<keyword evidence="2 8" id="KW-0808">Transferase</keyword>
<keyword evidence="6 8" id="KW-0067">ATP-binding</keyword>
<evidence type="ECO:0000313" key="10">
    <source>
        <dbReference type="EMBL" id="GEC20099.1"/>
    </source>
</evidence>
<dbReference type="SUPFAM" id="SSF53067">
    <property type="entry name" value="Actin-like ATPase domain"/>
    <property type="match status" value="2"/>
</dbReference>
<evidence type="ECO:0000256" key="4">
    <source>
        <dbReference type="ARBA" id="ARBA00022741"/>
    </source>
</evidence>
<feature type="binding site" evidence="8">
    <location>
        <begin position="170"/>
        <end position="174"/>
    </location>
    <ligand>
        <name>ATP</name>
        <dbReference type="ChEBI" id="CHEBI:30616"/>
    </ligand>
</feature>
<dbReference type="GO" id="GO:0006085">
    <property type="term" value="P:acetyl-CoA biosynthetic process"/>
    <property type="evidence" value="ECO:0007669"/>
    <property type="project" value="UniProtKB-UniRule"/>
</dbReference>
<keyword evidence="1 8" id="KW-0963">Cytoplasm</keyword>
<keyword evidence="4 8" id="KW-0547">Nucleotide-binding</keyword>
<dbReference type="UniPathway" id="UPA00340">
    <property type="reaction ID" value="UER00458"/>
</dbReference>
<organism evidence="10 11">
    <name type="scientific">Pseudonocardia hydrocarbonoxydans</name>
    <dbReference type="NCBI Taxonomy" id="76726"/>
    <lineage>
        <taxon>Bacteria</taxon>
        <taxon>Bacillati</taxon>
        <taxon>Actinomycetota</taxon>
        <taxon>Actinomycetes</taxon>
        <taxon>Pseudonocardiales</taxon>
        <taxon>Pseudonocardiaceae</taxon>
        <taxon>Pseudonocardia</taxon>
    </lineage>
</organism>
<comment type="subcellular location">
    <subcellularLocation>
        <location evidence="8">Cytoplasm</location>
    </subcellularLocation>
</comment>
<evidence type="ECO:0000256" key="7">
    <source>
        <dbReference type="ARBA" id="ARBA00022842"/>
    </source>
</evidence>
<comment type="caution">
    <text evidence="8">Lacks conserved residue(s) required for the propagation of feature annotation.</text>
</comment>
<dbReference type="GO" id="GO:0005829">
    <property type="term" value="C:cytosol"/>
    <property type="evidence" value="ECO:0007669"/>
    <property type="project" value="TreeGrafter"/>
</dbReference>
<dbReference type="GO" id="GO:0008776">
    <property type="term" value="F:acetate kinase activity"/>
    <property type="evidence" value="ECO:0007669"/>
    <property type="project" value="UniProtKB-UniRule"/>
</dbReference>
<evidence type="ECO:0000256" key="8">
    <source>
        <dbReference type="HAMAP-Rule" id="MF_00020"/>
    </source>
</evidence>
<comment type="cofactor">
    <cofactor evidence="8">
        <name>Mg(2+)</name>
        <dbReference type="ChEBI" id="CHEBI:18420"/>
    </cofactor>
    <cofactor evidence="8">
        <name>Mn(2+)</name>
        <dbReference type="ChEBI" id="CHEBI:29035"/>
    </cofactor>
    <text evidence="8">Mg(2+). Can also accept Mn(2+).</text>
</comment>
<keyword evidence="7 8" id="KW-0460">Magnesium</keyword>
<evidence type="ECO:0000256" key="6">
    <source>
        <dbReference type="ARBA" id="ARBA00022840"/>
    </source>
</evidence>
<comment type="catalytic activity">
    <reaction evidence="8">
        <text>acetate + ATP = acetyl phosphate + ADP</text>
        <dbReference type="Rhea" id="RHEA:11352"/>
        <dbReference type="ChEBI" id="CHEBI:22191"/>
        <dbReference type="ChEBI" id="CHEBI:30089"/>
        <dbReference type="ChEBI" id="CHEBI:30616"/>
        <dbReference type="ChEBI" id="CHEBI:456216"/>
        <dbReference type="EC" id="2.7.2.1"/>
    </reaction>
</comment>
<dbReference type="GO" id="GO:0005524">
    <property type="term" value="F:ATP binding"/>
    <property type="evidence" value="ECO:0007669"/>
    <property type="project" value="UniProtKB-KW"/>
</dbReference>
<keyword evidence="5 8" id="KW-0418">Kinase</keyword>
<protein>
    <recommendedName>
        <fullName evidence="8">Acetate kinase</fullName>
        <ecNumber evidence="8">2.7.2.1</ecNumber>
    </recommendedName>
    <alternativeName>
        <fullName evidence="8">Acetokinase</fullName>
    </alternativeName>
</protein>
<evidence type="ECO:0000256" key="3">
    <source>
        <dbReference type="ARBA" id="ARBA00022723"/>
    </source>
</evidence>
<dbReference type="PANTHER" id="PTHR21060:SF21">
    <property type="entry name" value="ACETATE KINASE"/>
    <property type="match status" value="1"/>
</dbReference>
<dbReference type="PANTHER" id="PTHR21060">
    <property type="entry name" value="ACETATE KINASE"/>
    <property type="match status" value="1"/>
</dbReference>
<evidence type="ECO:0000256" key="1">
    <source>
        <dbReference type="ARBA" id="ARBA00022490"/>
    </source>
</evidence>
<dbReference type="GO" id="GO:0000287">
    <property type="term" value="F:magnesium ion binding"/>
    <property type="evidence" value="ECO:0007669"/>
    <property type="project" value="UniProtKB-UniRule"/>
</dbReference>
<keyword evidence="3 8" id="KW-0479">Metal-binding</keyword>
<proteinExistence type="inferred from homology"/>
<name>A0A4Y3WQL4_9PSEU</name>
<comment type="pathway">
    <text evidence="8">Metabolic intermediate biosynthesis; acetyl-CoA biosynthesis; acetyl-CoA from acetate: step 1/2.</text>
</comment>
<dbReference type="InterPro" id="IPR043129">
    <property type="entry name" value="ATPase_NBD"/>
</dbReference>
<dbReference type="HAMAP" id="MF_00020">
    <property type="entry name" value="Acetate_kinase"/>
    <property type="match status" value="1"/>
</dbReference>
<feature type="site" description="Transition state stabilizer" evidence="8">
    <location>
        <position position="207"/>
    </location>
</feature>
<feature type="binding site" evidence="8">
    <location>
        <begin position="248"/>
        <end position="250"/>
    </location>
    <ligand>
        <name>ATP</name>
        <dbReference type="ChEBI" id="CHEBI:30616"/>
    </ligand>
</feature>
<dbReference type="InterPro" id="IPR000890">
    <property type="entry name" value="Aliphatic_acid_kin_short-chain"/>
</dbReference>
<evidence type="ECO:0000256" key="2">
    <source>
        <dbReference type="ARBA" id="ARBA00022679"/>
    </source>
</evidence>
<evidence type="ECO:0000256" key="5">
    <source>
        <dbReference type="ARBA" id="ARBA00022777"/>
    </source>
</evidence>
<feature type="site" description="Transition state stabilizer" evidence="8">
    <location>
        <position position="145"/>
    </location>
</feature>
<feature type="binding site" evidence="8">
    <location>
        <position position="56"/>
    </location>
    <ligand>
        <name>substrate</name>
    </ligand>
</feature>
<dbReference type="AlphaFoldDB" id="A0A4Y3WQL4"/>
<reference evidence="10 11" key="1">
    <citation type="submission" date="2019-06" db="EMBL/GenBank/DDBJ databases">
        <title>Whole genome shotgun sequence of Pseudonocardia hydrocarbonoxydans NBRC 14498.</title>
        <authorList>
            <person name="Hosoyama A."/>
            <person name="Uohara A."/>
            <person name="Ohji S."/>
            <person name="Ichikawa N."/>
        </authorList>
    </citation>
    <scope>NUCLEOTIDE SEQUENCE [LARGE SCALE GENOMIC DNA]</scope>
    <source>
        <strain evidence="10 11">NBRC 14498</strain>
    </source>
</reference>
<dbReference type="GO" id="GO:0006083">
    <property type="term" value="P:acetate metabolic process"/>
    <property type="evidence" value="ECO:0007669"/>
    <property type="project" value="TreeGrafter"/>
</dbReference>
<dbReference type="EC" id="2.7.2.1" evidence="8"/>
<comment type="similarity">
    <text evidence="8 9">Belongs to the acetokinase family.</text>
</comment>
<dbReference type="InterPro" id="IPR004372">
    <property type="entry name" value="Ac/propionate_kinase"/>
</dbReference>